<organism evidence="2 3">
    <name type="scientific">Globisporangium ultimum (strain ATCC 200006 / CBS 805.95 / DAOM BR144)</name>
    <name type="common">Pythium ultimum</name>
    <dbReference type="NCBI Taxonomy" id="431595"/>
    <lineage>
        <taxon>Eukaryota</taxon>
        <taxon>Sar</taxon>
        <taxon>Stramenopiles</taxon>
        <taxon>Oomycota</taxon>
        <taxon>Peronosporomycetes</taxon>
        <taxon>Pythiales</taxon>
        <taxon>Pythiaceae</taxon>
        <taxon>Globisporangium</taxon>
    </lineage>
</organism>
<reference evidence="3" key="1">
    <citation type="journal article" date="2010" name="Genome Biol.">
        <title>Genome sequence of the necrotrophic plant pathogen Pythium ultimum reveals original pathogenicity mechanisms and effector repertoire.</title>
        <authorList>
            <person name="Levesque C.A."/>
            <person name="Brouwer H."/>
            <person name="Cano L."/>
            <person name="Hamilton J.P."/>
            <person name="Holt C."/>
            <person name="Huitema E."/>
            <person name="Raffaele S."/>
            <person name="Robideau G.P."/>
            <person name="Thines M."/>
            <person name="Win J."/>
            <person name="Zerillo M.M."/>
            <person name="Beakes G.W."/>
            <person name="Boore J.L."/>
            <person name="Busam D."/>
            <person name="Dumas B."/>
            <person name="Ferriera S."/>
            <person name="Fuerstenberg S.I."/>
            <person name="Gachon C.M."/>
            <person name="Gaulin E."/>
            <person name="Govers F."/>
            <person name="Grenville-Briggs L."/>
            <person name="Horner N."/>
            <person name="Hostetler J."/>
            <person name="Jiang R.H."/>
            <person name="Johnson J."/>
            <person name="Krajaejun T."/>
            <person name="Lin H."/>
            <person name="Meijer H.J."/>
            <person name="Moore B."/>
            <person name="Morris P."/>
            <person name="Phuntmart V."/>
            <person name="Puiu D."/>
            <person name="Shetty J."/>
            <person name="Stajich J.E."/>
            <person name="Tripathy S."/>
            <person name="Wawra S."/>
            <person name="van West P."/>
            <person name="Whitty B.R."/>
            <person name="Coutinho P.M."/>
            <person name="Henrissat B."/>
            <person name="Martin F."/>
            <person name="Thomas P.D."/>
            <person name="Tyler B.M."/>
            <person name="De Vries R.P."/>
            <person name="Kamoun S."/>
            <person name="Yandell M."/>
            <person name="Tisserat N."/>
            <person name="Buell C.R."/>
        </authorList>
    </citation>
    <scope>NUCLEOTIDE SEQUENCE</scope>
    <source>
        <strain evidence="3">DAOM:BR144</strain>
    </source>
</reference>
<sequence>MFCQFFFKSEAKKLAANCVLTTISSGLRPTWPMATFKHMTFFIWNLMVARTWSAFSPRPSFEPTRVGNLPALLRPGPNRRGICLIKVSDARNASYFLANFLMTFLFLLNFFKSST</sequence>
<keyword evidence="3" id="KW-1185">Reference proteome</keyword>
<dbReference type="AlphaFoldDB" id="K3WQN6"/>
<evidence type="ECO:0000256" key="1">
    <source>
        <dbReference type="SAM" id="Phobius"/>
    </source>
</evidence>
<accession>K3WQN6</accession>
<dbReference type="InParanoid" id="K3WQN6"/>
<dbReference type="Proteomes" id="UP000019132">
    <property type="component" value="Unassembled WGS sequence"/>
</dbReference>
<dbReference type="EMBL" id="GL376629">
    <property type="status" value="NOT_ANNOTATED_CDS"/>
    <property type="molecule type" value="Genomic_DNA"/>
</dbReference>
<reference evidence="2" key="3">
    <citation type="submission" date="2015-02" db="UniProtKB">
        <authorList>
            <consortium name="EnsemblProtists"/>
        </authorList>
    </citation>
    <scope>IDENTIFICATION</scope>
    <source>
        <strain evidence="2">DAOM BR144</strain>
    </source>
</reference>
<dbReference type="eggNOG" id="ENOG502SMRM">
    <property type="taxonomic scope" value="Eukaryota"/>
</dbReference>
<feature type="transmembrane region" description="Helical" evidence="1">
    <location>
        <begin position="93"/>
        <end position="111"/>
    </location>
</feature>
<keyword evidence="1" id="KW-1133">Transmembrane helix</keyword>
<keyword evidence="1" id="KW-0472">Membrane</keyword>
<dbReference type="VEuPathDB" id="FungiDB:PYU1_G007263"/>
<proteinExistence type="predicted"/>
<dbReference type="EnsemblProtists" id="PYU1_T007278">
    <property type="protein sequence ID" value="PYU1_T007278"/>
    <property type="gene ID" value="PYU1_G007263"/>
</dbReference>
<reference evidence="3" key="2">
    <citation type="submission" date="2010-04" db="EMBL/GenBank/DDBJ databases">
        <authorList>
            <person name="Buell R."/>
            <person name="Hamilton J."/>
            <person name="Hostetler J."/>
        </authorList>
    </citation>
    <scope>NUCLEOTIDE SEQUENCE [LARGE SCALE GENOMIC DNA]</scope>
    <source>
        <strain evidence="3">DAOM:BR144</strain>
    </source>
</reference>
<name>K3WQN6_GLOUD</name>
<evidence type="ECO:0000313" key="3">
    <source>
        <dbReference type="Proteomes" id="UP000019132"/>
    </source>
</evidence>
<protein>
    <submittedName>
        <fullName evidence="2">Uncharacterized protein</fullName>
    </submittedName>
</protein>
<keyword evidence="1" id="KW-0812">Transmembrane</keyword>
<evidence type="ECO:0000313" key="2">
    <source>
        <dbReference type="EnsemblProtists" id="PYU1_T007278"/>
    </source>
</evidence>
<dbReference type="HOGENOM" id="CLU_143843_0_0_1"/>